<dbReference type="OrthoDB" id="221at1511857"/>
<name>Q8V9R0_SIRV2</name>
<dbReference type="Proteomes" id="UP000002271">
    <property type="component" value="Segment"/>
</dbReference>
<dbReference type="EMBL" id="AJ344259">
    <property type="protein sequence ID" value="CAC87283.1"/>
    <property type="molecule type" value="Genomic_DNA"/>
</dbReference>
<accession>Q8V9R0</accession>
<protein>
    <submittedName>
        <fullName evidence="1">Uncharacterized protein</fullName>
    </submittedName>
</protein>
<dbReference type="KEGG" id="vg:951451"/>
<keyword evidence="2" id="KW-1185">Reference proteome</keyword>
<organismHost>
    <name type="scientific">Saccharolobus islandicus</name>
    <name type="common">Sulfolobus islandicus</name>
    <dbReference type="NCBI Taxonomy" id="43080"/>
</organismHost>
<organism evidence="1 2">
    <name type="scientific">Sulfolobus islandicus rod-shaped virus 2</name>
    <name type="common">SIRV2</name>
    <name type="synonym">Sulfolobus virus SIRV-2</name>
    <dbReference type="NCBI Taxonomy" id="157899"/>
    <lineage>
        <taxon>Viruses</taxon>
        <taxon>Adnaviria</taxon>
        <taxon>Zilligvirae</taxon>
        <taxon>Taleaviricota</taxon>
        <taxon>Tokiviricetes</taxon>
        <taxon>Ligamenvirales</taxon>
        <taxon>Rudiviridae</taxon>
        <taxon>Icerudivirus</taxon>
        <taxon>Icerudivirus hveragerdiense</taxon>
        <taxon>Icerudivirus SIRV2</taxon>
    </lineage>
</organism>
<evidence type="ECO:0000313" key="2">
    <source>
        <dbReference type="Proteomes" id="UP000002271"/>
    </source>
</evidence>
<proteinExistence type="predicted"/>
<reference evidence="1 2" key="1">
    <citation type="journal article" date="2001" name="Virology">
        <title>Sequences and replication of genomes of the archaeal rudiviruses SIRV1 and SIRV2: relationships to the archaeal lipothrixvirus SIFV and some eukaryal viruses.</title>
        <authorList>
            <person name="Peng X."/>
            <person name="Blum H."/>
            <person name="She Q."/>
            <person name="Mallok S."/>
            <person name="Brugger K."/>
            <person name="Garrett R.A."/>
            <person name="Zillig W."/>
            <person name="Prangishvili D."/>
        </authorList>
    </citation>
    <scope>NUCLEOTIDE SEQUENCE</scope>
    <source>
        <strain evidence="1 2">HVE10/4</strain>
    </source>
</reference>
<dbReference type="RefSeq" id="NP_666542.1">
    <property type="nucleotide sequence ID" value="NC_004086.1"/>
</dbReference>
<evidence type="ECO:0000313" key="1">
    <source>
        <dbReference type="EMBL" id="CAC87283.1"/>
    </source>
</evidence>
<sequence length="103" mass="12402">MSFSYISISDKKMISENVKKLKEMINSFIKSEEKEKEIEFNPYLILNKSETIEAFGREKNSILTTRFDLWINLLFFDKYKILVIYENPDDKKFIIHKIKLIKN</sequence>
<dbReference type="GeneID" id="951451"/>